<dbReference type="AlphaFoldDB" id="A0A0N0LSM0"/>
<protein>
    <submittedName>
        <fullName evidence="1">Uncharacterized protein</fullName>
    </submittedName>
</protein>
<sequence>MLLYLHGFRSIGLCYKGSLIAKFSPNALTPNLPYVPSLAMNLAQSLIEKHQKNHKICLIGSSLGGYYATFLAEKYHLKAVLVNPVVDAYKTLLPAIGKVDVSYNGESFLWTLDLVESLKQYFVDLISPELYCVLLQKGDRVLDYRIAEQKFRDSKLVIQEGGSHHFDDFIQQKELILQWEKL</sequence>
<organism evidence="1 2">
    <name type="scientific">Helicobacter pullorum</name>
    <dbReference type="NCBI Taxonomy" id="35818"/>
    <lineage>
        <taxon>Bacteria</taxon>
        <taxon>Pseudomonadati</taxon>
        <taxon>Campylobacterota</taxon>
        <taxon>Epsilonproteobacteria</taxon>
        <taxon>Campylobacterales</taxon>
        <taxon>Helicobacteraceae</taxon>
        <taxon>Helicobacter</taxon>
    </lineage>
</organism>
<dbReference type="SUPFAM" id="SSF53474">
    <property type="entry name" value="alpha/beta-Hydrolases"/>
    <property type="match status" value="1"/>
</dbReference>
<dbReference type="PANTHER" id="PTHR35602">
    <property type="entry name" value="ESTERASE YQIA-RELATED"/>
    <property type="match status" value="1"/>
</dbReference>
<dbReference type="Gene3D" id="3.40.50.1820">
    <property type="entry name" value="alpha/beta hydrolase"/>
    <property type="match status" value="1"/>
</dbReference>
<dbReference type="Proteomes" id="UP000037997">
    <property type="component" value="Unassembled WGS sequence"/>
</dbReference>
<name>A0A0N0LSM0_9HELI</name>
<dbReference type="RefSeq" id="WP_005021238.1">
    <property type="nucleotide sequence ID" value="NZ_CABKNZ010000043.1"/>
</dbReference>
<accession>A0A0N0LSM0</accession>
<gene>
    <name evidence="1" type="ORF">HPU229334_04720</name>
</gene>
<dbReference type="InterPro" id="IPR029058">
    <property type="entry name" value="AB_hydrolase_fold"/>
</dbReference>
<dbReference type="PANTHER" id="PTHR35602:SF3">
    <property type="entry name" value="ESTERASE YQIA"/>
    <property type="match status" value="1"/>
</dbReference>
<dbReference type="PATRIC" id="fig|35818.11.peg.938"/>
<evidence type="ECO:0000313" key="1">
    <source>
        <dbReference type="EMBL" id="KPH56031.1"/>
    </source>
</evidence>
<dbReference type="STRING" id="35818.HPU229336_00325"/>
<evidence type="ECO:0000313" key="2">
    <source>
        <dbReference type="Proteomes" id="UP000037997"/>
    </source>
</evidence>
<proteinExistence type="predicted"/>
<dbReference type="Pfam" id="PF05728">
    <property type="entry name" value="UPF0227"/>
    <property type="match status" value="1"/>
</dbReference>
<comment type="caution">
    <text evidence="1">The sequence shown here is derived from an EMBL/GenBank/DDBJ whole genome shotgun (WGS) entry which is preliminary data.</text>
</comment>
<dbReference type="OrthoDB" id="9814831at2"/>
<reference evidence="1 2" key="1">
    <citation type="submission" date="2014-06" db="EMBL/GenBank/DDBJ databases">
        <title>Helicobacter pullorum isolates in fresh chicken meat - phenotypic and genotypic features.</title>
        <authorList>
            <person name="Borges V."/>
            <person name="Santos A."/>
            <person name="Correia C.B."/>
            <person name="Saraiva M."/>
            <person name="Menard A."/>
            <person name="Vieira L."/>
            <person name="Sampaio D.A."/>
            <person name="Gomes J.P."/>
            <person name="Oleastro M."/>
        </authorList>
    </citation>
    <scope>NUCLEOTIDE SEQUENCE [LARGE SCALE GENOMIC DNA]</scope>
    <source>
        <strain evidence="1 2">229334/12</strain>
    </source>
</reference>
<dbReference type="GeneID" id="93197079"/>
<dbReference type="InterPro" id="IPR008886">
    <property type="entry name" value="UPF0227/Esterase_YqiA"/>
</dbReference>
<dbReference type="EMBL" id="JNOC01000022">
    <property type="protein sequence ID" value="KPH56031.1"/>
    <property type="molecule type" value="Genomic_DNA"/>
</dbReference>